<dbReference type="GO" id="GO:0005829">
    <property type="term" value="C:cytosol"/>
    <property type="evidence" value="ECO:0007669"/>
    <property type="project" value="TreeGrafter"/>
</dbReference>
<dbReference type="Gene3D" id="3.20.10.10">
    <property type="entry name" value="D-amino Acid Aminotransferase, subunit A, domain 2"/>
    <property type="match status" value="1"/>
</dbReference>
<evidence type="ECO:0000256" key="6">
    <source>
        <dbReference type="ARBA" id="ARBA00022576"/>
    </source>
</evidence>
<dbReference type="InterPro" id="IPR005784">
    <property type="entry name" value="D_amino_transT"/>
</dbReference>
<dbReference type="GO" id="GO:0046416">
    <property type="term" value="P:D-amino acid metabolic process"/>
    <property type="evidence" value="ECO:0007669"/>
    <property type="project" value="InterPro"/>
</dbReference>
<name>A0A8I1DE12_THEIN</name>
<dbReference type="InterPro" id="IPR043132">
    <property type="entry name" value="BCAT-like_C"/>
</dbReference>
<evidence type="ECO:0000256" key="11">
    <source>
        <dbReference type="RuleBase" id="RU004516"/>
    </source>
</evidence>
<keyword evidence="14" id="KW-1185">Reference proteome</keyword>
<dbReference type="InterPro" id="IPR050571">
    <property type="entry name" value="Class-IV_PLP-Dep_Aminotrnsfr"/>
</dbReference>
<dbReference type="InterPro" id="IPR043131">
    <property type="entry name" value="BCAT-like_N"/>
</dbReference>
<sequence length="281" mass="32118">MMILYDDQFKKREDVRIDIEDRAYQFGDGIYEVIRVYDGKPFYLKEHLERLEKSAKKIRLNLPYSLDELEDRLNQLIKQNDFTQGNLYLQVSRGTAPRNHAFPKNSAPLLIAYTQPAERPVKEQTEGIRAITAEDIRWLWCDVKSLNLLGAVLAKQEAHDKHCKEAIFIRDGIVTEGSSTNLFMVKDGMLLTHPADHFILHGITRKITLQLADQLQIPVSEKKFGKESLFDADEIFITSTTMEICPVVEVDGKTIGDGCPGPLTRRLQEAFKRLIPSKTEA</sequence>
<evidence type="ECO:0000256" key="4">
    <source>
        <dbReference type="ARBA" id="ARBA00012874"/>
    </source>
</evidence>
<evidence type="ECO:0000256" key="8">
    <source>
        <dbReference type="ARBA" id="ARBA00022898"/>
    </source>
</evidence>
<evidence type="ECO:0000256" key="10">
    <source>
        <dbReference type="RuleBase" id="RU004106"/>
    </source>
</evidence>
<comment type="function">
    <text evidence="12">Acts on the D-isomers of alanine, leucine, aspartate, glutamate, aminobutyrate, norvaline and asparagine. The enzyme transfers an amino group from a substrate D-amino acid to the pyridoxal phosphate cofactor to form pyridoxamine and an alpha-keto acid in the first half-reaction.</text>
</comment>
<gene>
    <name evidence="13" type="primary">dat</name>
    <name evidence="13" type="ORF">I8U20_03860</name>
</gene>
<evidence type="ECO:0000256" key="12">
    <source>
        <dbReference type="RuleBase" id="RU004520"/>
    </source>
</evidence>
<dbReference type="GO" id="GO:0047810">
    <property type="term" value="F:D-alanine-2-oxoglutarate aminotransferase activity"/>
    <property type="evidence" value="ECO:0007669"/>
    <property type="project" value="UniProtKB-EC"/>
</dbReference>
<keyword evidence="6 13" id="KW-0032">Aminotransferase</keyword>
<evidence type="ECO:0000256" key="2">
    <source>
        <dbReference type="ARBA" id="ARBA00009320"/>
    </source>
</evidence>
<dbReference type="PROSITE" id="PS00770">
    <property type="entry name" value="AA_TRANSFER_CLASS_4"/>
    <property type="match status" value="1"/>
</dbReference>
<dbReference type="Proteomes" id="UP000633619">
    <property type="component" value="Unassembled WGS sequence"/>
</dbReference>
<dbReference type="EMBL" id="JAECVW010000002">
    <property type="protein sequence ID" value="MBH8594462.1"/>
    <property type="molecule type" value="Genomic_DNA"/>
</dbReference>
<dbReference type="RefSeq" id="WP_181731711.1">
    <property type="nucleotide sequence ID" value="NZ_JACEIR010000003.1"/>
</dbReference>
<dbReference type="InterPro" id="IPR036038">
    <property type="entry name" value="Aminotransferase-like"/>
</dbReference>
<dbReference type="GO" id="GO:0030170">
    <property type="term" value="F:pyridoxal phosphate binding"/>
    <property type="evidence" value="ECO:0007669"/>
    <property type="project" value="InterPro"/>
</dbReference>
<dbReference type="InterPro" id="IPR018300">
    <property type="entry name" value="Aminotrans_IV_CS"/>
</dbReference>
<dbReference type="FunFam" id="3.30.470.10:FF:000009">
    <property type="entry name" value="D-alanine aminotransferase"/>
    <property type="match status" value="1"/>
</dbReference>
<comment type="cofactor">
    <cofactor evidence="1 11">
        <name>pyridoxal 5'-phosphate</name>
        <dbReference type="ChEBI" id="CHEBI:597326"/>
    </cofactor>
</comment>
<dbReference type="GO" id="GO:0008652">
    <property type="term" value="P:amino acid biosynthetic process"/>
    <property type="evidence" value="ECO:0007669"/>
    <property type="project" value="UniProtKB-ARBA"/>
</dbReference>
<comment type="subunit">
    <text evidence="3">Homodimer.</text>
</comment>
<evidence type="ECO:0000256" key="5">
    <source>
        <dbReference type="ARBA" id="ARBA00021779"/>
    </source>
</evidence>
<dbReference type="PANTHER" id="PTHR42743">
    <property type="entry name" value="AMINO-ACID AMINOTRANSFERASE"/>
    <property type="match status" value="1"/>
</dbReference>
<dbReference type="Pfam" id="PF01063">
    <property type="entry name" value="Aminotran_4"/>
    <property type="match status" value="1"/>
</dbReference>
<protein>
    <recommendedName>
        <fullName evidence="5 12">D-alanine aminotransferase</fullName>
        <ecNumber evidence="4 12">2.6.1.21</ecNumber>
    </recommendedName>
</protein>
<evidence type="ECO:0000256" key="9">
    <source>
        <dbReference type="ARBA" id="ARBA00047911"/>
    </source>
</evidence>
<keyword evidence="8 11" id="KW-0663">Pyridoxal phosphate</keyword>
<dbReference type="NCBIfam" id="NF005209">
    <property type="entry name" value="PRK06680.1"/>
    <property type="match status" value="1"/>
</dbReference>
<comment type="caution">
    <text evidence="13">The sequence shown here is derived from an EMBL/GenBank/DDBJ whole genome shotgun (WGS) entry which is preliminary data.</text>
</comment>
<dbReference type="InterPro" id="IPR001544">
    <property type="entry name" value="Aminotrans_IV"/>
</dbReference>
<dbReference type="NCBIfam" id="TIGR01121">
    <property type="entry name" value="D_amino_aminoT"/>
    <property type="match status" value="1"/>
</dbReference>
<evidence type="ECO:0000313" key="13">
    <source>
        <dbReference type="EMBL" id="MBH8594462.1"/>
    </source>
</evidence>
<evidence type="ECO:0000256" key="7">
    <source>
        <dbReference type="ARBA" id="ARBA00022679"/>
    </source>
</evidence>
<evidence type="ECO:0000256" key="1">
    <source>
        <dbReference type="ARBA" id="ARBA00001933"/>
    </source>
</evidence>
<evidence type="ECO:0000256" key="3">
    <source>
        <dbReference type="ARBA" id="ARBA00011738"/>
    </source>
</evidence>
<dbReference type="EC" id="2.6.1.21" evidence="4 12"/>
<reference evidence="13 14" key="1">
    <citation type="submission" date="2020-12" db="EMBL/GenBank/DDBJ databases">
        <title>WGS of Thermoactinomyces spp.</title>
        <authorList>
            <person name="Cheng K."/>
        </authorList>
    </citation>
    <scope>NUCLEOTIDE SEQUENCE [LARGE SCALE GENOMIC DNA]</scope>
    <source>
        <strain evidence="14">CICC 10671\DSM 43846</strain>
    </source>
</reference>
<proteinExistence type="inferred from homology"/>
<dbReference type="PANTHER" id="PTHR42743:SF10">
    <property type="entry name" value="D-ALANINE AMINOTRANSFERASE"/>
    <property type="match status" value="1"/>
</dbReference>
<dbReference type="GO" id="GO:0046394">
    <property type="term" value="P:carboxylic acid biosynthetic process"/>
    <property type="evidence" value="ECO:0007669"/>
    <property type="project" value="UniProtKB-ARBA"/>
</dbReference>
<dbReference type="SUPFAM" id="SSF56752">
    <property type="entry name" value="D-aminoacid aminotransferase-like PLP-dependent enzymes"/>
    <property type="match status" value="1"/>
</dbReference>
<organism evidence="13 14">
    <name type="scientific">Thermoactinomyces intermedius</name>
    <dbReference type="NCBI Taxonomy" id="2024"/>
    <lineage>
        <taxon>Bacteria</taxon>
        <taxon>Bacillati</taxon>
        <taxon>Bacillota</taxon>
        <taxon>Bacilli</taxon>
        <taxon>Bacillales</taxon>
        <taxon>Thermoactinomycetaceae</taxon>
        <taxon>Thermoactinomyces</taxon>
    </lineage>
</organism>
<comment type="catalytic activity">
    <reaction evidence="9 12">
        <text>D-alanine + 2-oxoglutarate = D-glutamate + pyruvate</text>
        <dbReference type="Rhea" id="RHEA:15869"/>
        <dbReference type="ChEBI" id="CHEBI:15361"/>
        <dbReference type="ChEBI" id="CHEBI:16810"/>
        <dbReference type="ChEBI" id="CHEBI:29986"/>
        <dbReference type="ChEBI" id="CHEBI:57416"/>
        <dbReference type="EC" id="2.6.1.21"/>
    </reaction>
</comment>
<evidence type="ECO:0000313" key="14">
    <source>
        <dbReference type="Proteomes" id="UP000633619"/>
    </source>
</evidence>
<dbReference type="AlphaFoldDB" id="A0A8I1DE12"/>
<comment type="similarity">
    <text evidence="2 10">Belongs to the class-IV pyridoxal-phosphate-dependent aminotransferase family.</text>
</comment>
<accession>A0A8I1DE12</accession>
<dbReference type="Gene3D" id="3.30.470.10">
    <property type="match status" value="1"/>
</dbReference>
<keyword evidence="7 13" id="KW-0808">Transferase</keyword>
<dbReference type="CDD" id="cd01558">
    <property type="entry name" value="D-AAT_like"/>
    <property type="match status" value="1"/>
</dbReference>
<dbReference type="FunFam" id="3.20.10.10:FF:000002">
    <property type="entry name" value="D-alanine aminotransferase"/>
    <property type="match status" value="1"/>
</dbReference>